<dbReference type="PROSITE" id="PS01130">
    <property type="entry name" value="SLC26A"/>
    <property type="match status" value="1"/>
</dbReference>
<comment type="subcellular location">
    <subcellularLocation>
        <location evidence="1">Membrane</location>
        <topology evidence="1">Multi-pass membrane protein</topology>
    </subcellularLocation>
</comment>
<keyword evidence="3 5" id="KW-1133">Transmembrane helix</keyword>
<name>A0ABN9LRL0_9NEOB</name>
<sequence>MCSQHTSGIIAPHHRALCYNLRRRSVTARYTDMLRSEKMRSMSGVTGPPLMEWPGNRQDRRILSRCCSWVALKQTFPFLCWLPQYSLQWMQLDMIAGFTVGLTVIPQALAYAEVAGLPVEFGLYSSYVGCFIYCLFGTSKDVTLGPTAIMSLLVSVYTSGDVSLAILLTFLSGCIQLAMGLLKFGFLLEFISYPVIKAFTSAAAVTIGFSQVKNLLGLKDIPHQFIFQVYETFHKLPTIRLGDAVLGFLCIAFLLALKFMKEHFPRVYRGMPRCYRICYIIVWVTTTARNAIVVMAAGLVAYSFHVMGLHPFILTGKTAEGLPHFQLPPFSEKTDNQTISFSEMVQDIGPGLFIIPLMGLLESVAIARAFASQNSYRINTNQELLAIGMTNFLGSFLSAYPVTGSFGRTALNSQTGACTPAGGILTGLLVLFSLGYLTPLFFYIPKAALAAVIICAVAPMFDLTICKTLWKVKKIDLIPFLVTFFLSFWEIQYGILLGILVSLIILCFSIARPKIKVIDPNGLTLMIMSGLSFPAVEYLRDTIHDKACTADLTRVSQTLVSVLDRLPLQIPVVASGSQEAPSEPSNLGSKRFRQERQSESSSLSISPLICGLLLPGLPPPSQAKRSQMRLRRMFWNWI</sequence>
<feature type="transmembrane region" description="Helical" evidence="5">
    <location>
        <begin position="422"/>
        <end position="442"/>
    </location>
</feature>
<gene>
    <name evidence="7" type="ORF">RIMI_LOCUS11050925</name>
</gene>
<feature type="domain" description="SLC26A/SulP transporter" evidence="6">
    <location>
        <begin position="91"/>
        <end position="483"/>
    </location>
</feature>
<evidence type="ECO:0000313" key="7">
    <source>
        <dbReference type="EMBL" id="CAJ0945882.1"/>
    </source>
</evidence>
<evidence type="ECO:0000256" key="2">
    <source>
        <dbReference type="ARBA" id="ARBA00022692"/>
    </source>
</evidence>
<evidence type="ECO:0000313" key="8">
    <source>
        <dbReference type="Proteomes" id="UP001176940"/>
    </source>
</evidence>
<organism evidence="7 8">
    <name type="scientific">Ranitomeya imitator</name>
    <name type="common">mimic poison frog</name>
    <dbReference type="NCBI Taxonomy" id="111125"/>
    <lineage>
        <taxon>Eukaryota</taxon>
        <taxon>Metazoa</taxon>
        <taxon>Chordata</taxon>
        <taxon>Craniata</taxon>
        <taxon>Vertebrata</taxon>
        <taxon>Euteleostomi</taxon>
        <taxon>Amphibia</taxon>
        <taxon>Batrachia</taxon>
        <taxon>Anura</taxon>
        <taxon>Neobatrachia</taxon>
        <taxon>Hyloidea</taxon>
        <taxon>Dendrobatidae</taxon>
        <taxon>Dendrobatinae</taxon>
        <taxon>Ranitomeya</taxon>
    </lineage>
</organism>
<evidence type="ECO:0000256" key="5">
    <source>
        <dbReference type="SAM" id="Phobius"/>
    </source>
</evidence>
<keyword evidence="2 5" id="KW-0812">Transmembrane</keyword>
<evidence type="ECO:0000256" key="1">
    <source>
        <dbReference type="ARBA" id="ARBA00004141"/>
    </source>
</evidence>
<feature type="transmembrane region" description="Helical" evidence="5">
    <location>
        <begin position="92"/>
        <end position="109"/>
    </location>
</feature>
<proteinExistence type="predicted"/>
<feature type="transmembrane region" description="Helical" evidence="5">
    <location>
        <begin position="351"/>
        <end position="371"/>
    </location>
</feature>
<evidence type="ECO:0000256" key="4">
    <source>
        <dbReference type="ARBA" id="ARBA00023136"/>
    </source>
</evidence>
<feature type="transmembrane region" description="Helical" evidence="5">
    <location>
        <begin position="238"/>
        <end position="257"/>
    </location>
</feature>
<evidence type="ECO:0000259" key="6">
    <source>
        <dbReference type="Pfam" id="PF00916"/>
    </source>
</evidence>
<dbReference type="PANTHER" id="PTHR11814">
    <property type="entry name" value="SULFATE TRANSPORTER"/>
    <property type="match status" value="1"/>
</dbReference>
<feature type="transmembrane region" description="Helical" evidence="5">
    <location>
        <begin position="277"/>
        <end position="304"/>
    </location>
</feature>
<feature type="transmembrane region" description="Helical" evidence="5">
    <location>
        <begin position="383"/>
        <end position="402"/>
    </location>
</feature>
<keyword evidence="8" id="KW-1185">Reference proteome</keyword>
<keyword evidence="4 5" id="KW-0472">Membrane</keyword>
<comment type="caution">
    <text evidence="7">The sequence shown here is derived from an EMBL/GenBank/DDBJ whole genome shotgun (WGS) entry which is preliminary data.</text>
</comment>
<protein>
    <recommendedName>
        <fullName evidence="6">SLC26A/SulP transporter domain-containing protein</fullName>
    </recommendedName>
</protein>
<accession>A0ABN9LRL0</accession>
<dbReference type="InterPro" id="IPR018045">
    <property type="entry name" value="S04_transporter_CS"/>
</dbReference>
<feature type="transmembrane region" description="Helical" evidence="5">
    <location>
        <begin position="490"/>
        <end position="511"/>
    </location>
</feature>
<dbReference type="Proteomes" id="UP001176940">
    <property type="component" value="Unassembled WGS sequence"/>
</dbReference>
<evidence type="ECO:0000256" key="3">
    <source>
        <dbReference type="ARBA" id="ARBA00022989"/>
    </source>
</evidence>
<feature type="transmembrane region" description="Helical" evidence="5">
    <location>
        <begin position="449"/>
        <end position="470"/>
    </location>
</feature>
<dbReference type="InterPro" id="IPR001902">
    <property type="entry name" value="SLC26A/SulP_fam"/>
</dbReference>
<dbReference type="Pfam" id="PF00916">
    <property type="entry name" value="Sulfate_transp"/>
    <property type="match status" value="1"/>
</dbReference>
<reference evidence="7" key="1">
    <citation type="submission" date="2023-07" db="EMBL/GenBank/DDBJ databases">
        <authorList>
            <person name="Stuckert A."/>
        </authorList>
    </citation>
    <scope>NUCLEOTIDE SEQUENCE</scope>
</reference>
<dbReference type="InterPro" id="IPR011547">
    <property type="entry name" value="SLC26A/SulP_dom"/>
</dbReference>
<dbReference type="EMBL" id="CAUEEQ010024550">
    <property type="protein sequence ID" value="CAJ0945882.1"/>
    <property type="molecule type" value="Genomic_DNA"/>
</dbReference>